<gene>
    <name evidence="7" type="ORF">CO097_06680</name>
    <name evidence="6" type="ORF">COZ07_02205</name>
    <name evidence="5" type="ORF">COZ58_06035</name>
</gene>
<dbReference type="EMBL" id="PFIP01000125">
    <property type="protein sequence ID" value="PIX33838.1"/>
    <property type="molecule type" value="Genomic_DNA"/>
</dbReference>
<dbReference type="PROSITE" id="PS50076">
    <property type="entry name" value="DNAJ_2"/>
    <property type="match status" value="1"/>
</dbReference>
<dbReference type="InterPro" id="IPR036869">
    <property type="entry name" value="J_dom_sf"/>
</dbReference>
<evidence type="ECO:0000313" key="8">
    <source>
        <dbReference type="Proteomes" id="UP000228560"/>
    </source>
</evidence>
<evidence type="ECO:0000313" key="5">
    <source>
        <dbReference type="EMBL" id="PIX33838.1"/>
    </source>
</evidence>
<dbReference type="GO" id="GO:0031411">
    <property type="term" value="C:gas vesicle"/>
    <property type="evidence" value="ECO:0007669"/>
    <property type="project" value="UniProtKB-SubCell"/>
</dbReference>
<evidence type="ECO:0000256" key="1">
    <source>
        <dbReference type="ARBA" id="ARBA00022987"/>
    </source>
</evidence>
<dbReference type="Pfam" id="PF00226">
    <property type="entry name" value="DnaJ"/>
    <property type="match status" value="1"/>
</dbReference>
<sequence length="350" mass="40412">MGKKGVCIYGIINSNSASDLFTPKDSYRKENVYTIPYQDVSAAVSNSEIIDFTYSSKDISAQLLVWHQKVIEKIMSLKYTIIPVRLGTFAVDEAEVKDILSKGYSLIKGVMEKTRDKIETDVVATWTDFNSILKEIGEEEEIKKLKEKILTNPKRITVDDQMKVGVMIKKALDKKREKYALQIQTFLNNYCTAFKVHELMDDRMVINVACLINIGEQKDFDRKVGEINTKFAEKLNFRCVGPLPPYSFYTLEIKKMQFEEIDWAKKKLRLSDDFATKNEVKKVYRKLAFSFHPDRNPNIPGIEKEFDELTKAYRILDDYCGACKQAGKEDSLSFSEEEFEKNKILVKVKD</sequence>
<dbReference type="Gene3D" id="1.10.287.110">
    <property type="entry name" value="DnaJ domain"/>
    <property type="match status" value="1"/>
</dbReference>
<dbReference type="Proteomes" id="UP000230646">
    <property type="component" value="Unassembled WGS sequence"/>
</dbReference>
<evidence type="ECO:0000313" key="7">
    <source>
        <dbReference type="EMBL" id="PJB55908.1"/>
    </source>
</evidence>
<evidence type="ECO:0000256" key="2">
    <source>
        <dbReference type="ARBA" id="ARBA00035108"/>
    </source>
</evidence>
<dbReference type="InterPro" id="IPR009430">
    <property type="entry name" value="GvpL/GvpF"/>
</dbReference>
<dbReference type="InterPro" id="IPR001623">
    <property type="entry name" value="DnaJ_domain"/>
</dbReference>
<dbReference type="Proteomes" id="UP000231493">
    <property type="component" value="Unassembled WGS sequence"/>
</dbReference>
<dbReference type="PANTHER" id="PTHR36852:SF1">
    <property type="entry name" value="PROTEIN GVPL 2"/>
    <property type="match status" value="1"/>
</dbReference>
<organism evidence="7 8">
    <name type="scientific">Candidatus Infernicultor aquiphilus</name>
    <dbReference type="NCBI Taxonomy" id="1805029"/>
    <lineage>
        <taxon>Bacteria</taxon>
        <taxon>Pseudomonadati</taxon>
        <taxon>Atribacterota</taxon>
        <taxon>Candidatus Phoenicimicrobiia</taxon>
        <taxon>Candidatus Pheonicimicrobiales</taxon>
        <taxon>Candidatus Phoenicimicrobiaceae</taxon>
        <taxon>Candidatus Infernicultor</taxon>
    </lineage>
</organism>
<dbReference type="SMART" id="SM00271">
    <property type="entry name" value="DnaJ"/>
    <property type="match status" value="1"/>
</dbReference>
<evidence type="ECO:0000256" key="3">
    <source>
        <dbReference type="ARBA" id="ARBA00035643"/>
    </source>
</evidence>
<reference evidence="8 9" key="1">
    <citation type="submission" date="2017-09" db="EMBL/GenBank/DDBJ databases">
        <title>Depth-based differentiation of microbial function through sediment-hosted aquifers and enrichment of novel symbionts in the deep terrestrial subsurface.</title>
        <authorList>
            <person name="Probst A.J."/>
            <person name="Ladd B."/>
            <person name="Jarett J.K."/>
            <person name="Geller-Mcgrath D.E."/>
            <person name="Sieber C.M."/>
            <person name="Emerson J.B."/>
            <person name="Anantharaman K."/>
            <person name="Thomas B.C."/>
            <person name="Malmstrom R."/>
            <person name="Stieglmeier M."/>
            <person name="Klingl A."/>
            <person name="Woyke T."/>
            <person name="Ryan C.M."/>
            <person name="Banfield J.F."/>
        </authorList>
    </citation>
    <scope>NUCLEOTIDE SEQUENCE [LARGE SCALE GENOMIC DNA]</scope>
    <source>
        <strain evidence="6">CG_4_10_14_3_um_filter_34_13</strain>
        <strain evidence="7">CG_4_9_14_3_um_filter_33_16</strain>
    </source>
</reference>
<evidence type="ECO:0000313" key="6">
    <source>
        <dbReference type="EMBL" id="PIY33420.1"/>
    </source>
</evidence>
<keyword evidence="1" id="KW-0304">Gas vesicle</keyword>
<evidence type="ECO:0000259" key="4">
    <source>
        <dbReference type="PROSITE" id="PS50076"/>
    </source>
</evidence>
<comment type="similarity">
    <text evidence="3">Belongs to the gas vesicle GvpF/GvpL family.</text>
</comment>
<protein>
    <recommendedName>
        <fullName evidence="4">J domain-containing protein</fullName>
    </recommendedName>
</protein>
<dbReference type="Proteomes" id="UP000228560">
    <property type="component" value="Unassembled WGS sequence"/>
</dbReference>
<comment type="subcellular location">
    <subcellularLocation>
        <location evidence="2">Gas vesicle</location>
    </subcellularLocation>
</comment>
<evidence type="ECO:0000313" key="9">
    <source>
        <dbReference type="Proteomes" id="UP000230646"/>
    </source>
</evidence>
<dbReference type="RefSeq" id="WP_406606971.1">
    <property type="nucleotide sequence ID" value="NZ_PFKO01000081.1"/>
</dbReference>
<proteinExistence type="inferred from homology"/>
<dbReference type="EMBL" id="PFKO01000081">
    <property type="protein sequence ID" value="PIY33420.1"/>
    <property type="molecule type" value="Genomic_DNA"/>
</dbReference>
<dbReference type="CDD" id="cd06257">
    <property type="entry name" value="DnaJ"/>
    <property type="match status" value="1"/>
</dbReference>
<accession>A0A2M7K6T1</accession>
<comment type="caution">
    <text evidence="7">The sequence shown here is derived from an EMBL/GenBank/DDBJ whole genome shotgun (WGS) entry which is preliminary data.</text>
</comment>
<name>A0A2M8CA71_9BACT</name>
<reference evidence="5" key="2">
    <citation type="submission" date="2017-09" db="EMBL/GenBank/DDBJ databases">
        <title>Depth-based differentiation of microbial function through sediment-hosted aquifers and enrichment of novel symbionts in the deep terrestrial subsurface.</title>
        <authorList>
            <person name="Probst A.J."/>
            <person name="Ladd B."/>
            <person name="Jarett J.K."/>
            <person name="Geller-Mcgrath D.E."/>
            <person name="Sieber C.M.K."/>
            <person name="Emerson J.B."/>
            <person name="Anantharaman K."/>
            <person name="Thomas B.C."/>
            <person name="Malmstrom R."/>
            <person name="Stieglmeier M."/>
            <person name="Klingl A."/>
            <person name="Woyke T."/>
            <person name="Ryan C.M."/>
            <person name="Banfield J.F."/>
        </authorList>
    </citation>
    <scope>NUCLEOTIDE SEQUENCE</scope>
    <source>
        <strain evidence="5">CG_4_8_14_3_um_filter_34_18</strain>
    </source>
</reference>
<dbReference type="GO" id="GO:0031412">
    <property type="term" value="P:gas vesicle organization"/>
    <property type="evidence" value="ECO:0007669"/>
    <property type="project" value="InterPro"/>
</dbReference>
<dbReference type="Pfam" id="PF06386">
    <property type="entry name" value="GvpL_GvpF"/>
    <property type="match status" value="1"/>
</dbReference>
<dbReference type="PRINTS" id="PR00625">
    <property type="entry name" value="JDOMAIN"/>
</dbReference>
<dbReference type="PANTHER" id="PTHR36852">
    <property type="entry name" value="PROTEIN GVPL 2"/>
    <property type="match status" value="1"/>
</dbReference>
<dbReference type="EMBL" id="PFTV01000170">
    <property type="protein sequence ID" value="PJB55908.1"/>
    <property type="molecule type" value="Genomic_DNA"/>
</dbReference>
<dbReference type="SUPFAM" id="SSF46565">
    <property type="entry name" value="Chaperone J-domain"/>
    <property type="match status" value="1"/>
</dbReference>
<accession>A0A2M8CA71</accession>
<accession>A0A2M7PS15</accession>
<feature type="domain" description="J" evidence="4">
    <location>
        <begin position="263"/>
        <end position="321"/>
    </location>
</feature>
<dbReference type="AlphaFoldDB" id="A0A2M8CA71"/>